<evidence type="ECO:0000259" key="1">
    <source>
        <dbReference type="Pfam" id="PF19834"/>
    </source>
</evidence>
<comment type="caution">
    <text evidence="2">The sequence shown here is derived from an EMBL/GenBank/DDBJ whole genome shotgun (WGS) entry which is preliminary data.</text>
</comment>
<dbReference type="VEuPathDB" id="FungiDB:SI65_09313"/>
<reference evidence="2 3" key="1">
    <citation type="journal article" date="2016" name="BMC Genomics">
        <title>Comparative genomic and transcriptomic analyses of the Fuzhuan brick tea-fermentation fungus Aspergillus cristatus.</title>
        <authorList>
            <person name="Ge Y."/>
            <person name="Wang Y."/>
            <person name="Liu Y."/>
            <person name="Tan Y."/>
            <person name="Ren X."/>
            <person name="Zhang X."/>
            <person name="Hyde K.D."/>
            <person name="Liu Y."/>
            <person name="Liu Z."/>
        </authorList>
    </citation>
    <scope>NUCLEOTIDE SEQUENCE [LARGE SCALE GENOMIC DNA]</scope>
    <source>
        <strain evidence="2 3">GZAAS20.1005</strain>
    </source>
</reference>
<evidence type="ECO:0000313" key="2">
    <source>
        <dbReference type="EMBL" id="ODM15372.1"/>
    </source>
</evidence>
<dbReference type="Proteomes" id="UP000094569">
    <property type="component" value="Unassembled WGS sequence"/>
</dbReference>
<proteinExistence type="predicted"/>
<sequence length="211" mass="23308">MPPRQLSTLFTSLSRDSRRWSLTRILHSNNPMDIQGELRGTATFKPLERGTGTGTGTGTDRDMVYQEEGEMPSTVGMGMAGLRWSKKYIWRLSEGGKMSVWFVKVGGSKGSDEEEADYLFHEFDFKDGSAEDSDAAAGEDVFVTAPVPPAVVGDTAVLTARGNHLCINDMYRTAYAFRIRPESGEVLSWSSRHVVKGPKKDQDIVNAYEST</sequence>
<feature type="domain" description="DUF6314" evidence="1">
    <location>
        <begin position="19"/>
        <end position="209"/>
    </location>
</feature>
<organism evidence="2 3">
    <name type="scientific">Aspergillus cristatus</name>
    <name type="common">Chinese Fuzhuan brick tea-fermentation fungus</name>
    <name type="synonym">Eurotium cristatum</name>
    <dbReference type="NCBI Taxonomy" id="573508"/>
    <lineage>
        <taxon>Eukaryota</taxon>
        <taxon>Fungi</taxon>
        <taxon>Dikarya</taxon>
        <taxon>Ascomycota</taxon>
        <taxon>Pezizomycotina</taxon>
        <taxon>Eurotiomycetes</taxon>
        <taxon>Eurotiomycetidae</taxon>
        <taxon>Eurotiales</taxon>
        <taxon>Aspergillaceae</taxon>
        <taxon>Aspergillus</taxon>
        <taxon>Aspergillus subgen. Aspergillus</taxon>
    </lineage>
</organism>
<dbReference type="OrthoDB" id="66881at2759"/>
<dbReference type="Pfam" id="PF19834">
    <property type="entry name" value="DUF6314"/>
    <property type="match status" value="1"/>
</dbReference>
<dbReference type="AlphaFoldDB" id="A0A1E3B343"/>
<dbReference type="EMBL" id="JXNT01000017">
    <property type="protein sequence ID" value="ODM15372.1"/>
    <property type="molecule type" value="Genomic_DNA"/>
</dbReference>
<dbReference type="STRING" id="573508.A0A1E3B343"/>
<dbReference type="InterPro" id="IPR045632">
    <property type="entry name" value="DUF6314"/>
</dbReference>
<keyword evidence="3" id="KW-1185">Reference proteome</keyword>
<name>A0A1E3B343_ASPCR</name>
<evidence type="ECO:0000313" key="3">
    <source>
        <dbReference type="Proteomes" id="UP000094569"/>
    </source>
</evidence>
<gene>
    <name evidence="2" type="ORF">SI65_09313</name>
</gene>
<accession>A0A1E3B343</accession>
<protein>
    <recommendedName>
        <fullName evidence="1">DUF6314 domain-containing protein</fullName>
    </recommendedName>
</protein>